<sequence>MPPQSPFLARLQSSTPVILDGGLATHLETLGADLSGSLWSASLLTTNPSLIARTHRDFYAAGADIAITTTYQASVPGLVKHLGVSEEEANGLIVKSVELAREERDAHVSKTRNGSESGAQGKELWIAGSVGPYGAFLADGSEYRGDYKLSISEFKDFHRGRIDALLRPGSRVDVLAIETIPSFDETRALVDLLATEFPEAVSWVTFTLRDEKHISDGTPVEEVIKLLEASEQVVAVGVNCVPEEMALGALEVLKGLTRSPLVVYPNSGETWNAEKREWEGERKSGERLAERVRDWWTAGARLIGGCCRTTPEDIKIIAETLKDIGK</sequence>
<comment type="caution">
    <text evidence="8">The sequence shown here is derived from an EMBL/GenBank/DDBJ whole genome shotgun (WGS) entry which is preliminary data.</text>
</comment>
<gene>
    <name evidence="8" type="ORF">B0J11DRAFT_7470</name>
</gene>
<dbReference type="InterPro" id="IPR051486">
    <property type="entry name" value="Hcy_S-methyltransferase"/>
</dbReference>
<evidence type="ECO:0000259" key="7">
    <source>
        <dbReference type="PROSITE" id="PS50970"/>
    </source>
</evidence>
<evidence type="ECO:0000256" key="3">
    <source>
        <dbReference type="ARBA" id="ARBA00022723"/>
    </source>
</evidence>
<keyword evidence="4 5" id="KW-0862">Zinc</keyword>
<evidence type="ECO:0000313" key="9">
    <source>
        <dbReference type="Proteomes" id="UP000700596"/>
    </source>
</evidence>
<dbReference type="GO" id="GO:0008898">
    <property type="term" value="F:S-adenosylmethionine-homocysteine S-methyltransferase activity"/>
    <property type="evidence" value="ECO:0007669"/>
    <property type="project" value="TreeGrafter"/>
</dbReference>
<dbReference type="EMBL" id="JAGMWT010000001">
    <property type="protein sequence ID" value="KAH7138119.1"/>
    <property type="molecule type" value="Genomic_DNA"/>
</dbReference>
<dbReference type="GO" id="GO:0009086">
    <property type="term" value="P:methionine biosynthetic process"/>
    <property type="evidence" value="ECO:0007669"/>
    <property type="project" value="InterPro"/>
</dbReference>
<feature type="binding site" evidence="5 6">
    <location>
        <position position="240"/>
    </location>
    <ligand>
        <name>Zn(2+)</name>
        <dbReference type="ChEBI" id="CHEBI:29105"/>
    </ligand>
</feature>
<dbReference type="FunFam" id="3.20.20.330:FF:000002">
    <property type="entry name" value="Homocysteine S-methyltransferase"/>
    <property type="match status" value="1"/>
</dbReference>
<evidence type="ECO:0000256" key="6">
    <source>
        <dbReference type="PROSITE-ProRule" id="PRU00333"/>
    </source>
</evidence>
<reference evidence="8" key="1">
    <citation type="journal article" date="2021" name="Nat. Commun.">
        <title>Genetic determinants of endophytism in the Arabidopsis root mycobiome.</title>
        <authorList>
            <person name="Mesny F."/>
            <person name="Miyauchi S."/>
            <person name="Thiergart T."/>
            <person name="Pickel B."/>
            <person name="Atanasova L."/>
            <person name="Karlsson M."/>
            <person name="Huettel B."/>
            <person name="Barry K.W."/>
            <person name="Haridas S."/>
            <person name="Chen C."/>
            <person name="Bauer D."/>
            <person name="Andreopoulos W."/>
            <person name="Pangilinan J."/>
            <person name="LaButti K."/>
            <person name="Riley R."/>
            <person name="Lipzen A."/>
            <person name="Clum A."/>
            <person name="Drula E."/>
            <person name="Henrissat B."/>
            <person name="Kohler A."/>
            <person name="Grigoriev I.V."/>
            <person name="Martin F.M."/>
            <person name="Hacquard S."/>
        </authorList>
    </citation>
    <scope>NUCLEOTIDE SEQUENCE</scope>
    <source>
        <strain evidence="8">MPI-CAGE-CH-0243</strain>
    </source>
</reference>
<dbReference type="GO" id="GO:0033528">
    <property type="term" value="P:S-methylmethionine cycle"/>
    <property type="evidence" value="ECO:0007669"/>
    <property type="project" value="TreeGrafter"/>
</dbReference>
<evidence type="ECO:0000256" key="1">
    <source>
        <dbReference type="ARBA" id="ARBA00022603"/>
    </source>
</evidence>
<dbReference type="PIRSF" id="PIRSF037505">
    <property type="entry name" value="Betaine_HMT"/>
    <property type="match status" value="1"/>
</dbReference>
<keyword evidence="1 6" id="KW-0489">Methyltransferase</keyword>
<dbReference type="InterPro" id="IPR036589">
    <property type="entry name" value="HCY_dom_sf"/>
</dbReference>
<dbReference type="SUPFAM" id="SSF82282">
    <property type="entry name" value="Homocysteine S-methyltransferase"/>
    <property type="match status" value="1"/>
</dbReference>
<keyword evidence="2 6" id="KW-0808">Transferase</keyword>
<dbReference type="InterPro" id="IPR003726">
    <property type="entry name" value="HCY_dom"/>
</dbReference>
<dbReference type="NCBIfam" id="NF007020">
    <property type="entry name" value="PRK09485.1"/>
    <property type="match status" value="1"/>
</dbReference>
<keyword evidence="9" id="KW-1185">Reference proteome</keyword>
<dbReference type="GO" id="GO:0032259">
    <property type="term" value="P:methylation"/>
    <property type="evidence" value="ECO:0007669"/>
    <property type="project" value="UniProtKB-KW"/>
</dbReference>
<protein>
    <submittedName>
        <fullName evidence="8">Homocysteine S-methyltransferase</fullName>
    </submittedName>
</protein>
<dbReference type="GO" id="GO:0008270">
    <property type="term" value="F:zinc ion binding"/>
    <property type="evidence" value="ECO:0007669"/>
    <property type="project" value="InterPro"/>
</dbReference>
<feature type="binding site" evidence="5 6">
    <location>
        <position position="307"/>
    </location>
    <ligand>
        <name>Zn(2+)</name>
        <dbReference type="ChEBI" id="CHEBI:29105"/>
    </ligand>
</feature>
<evidence type="ECO:0000256" key="4">
    <source>
        <dbReference type="ARBA" id="ARBA00022833"/>
    </source>
</evidence>
<dbReference type="PANTHER" id="PTHR46015:SF1">
    <property type="entry name" value="HOMOCYSTEINE S-METHYLTRANSFERASE-LIKE ISOFORM 1"/>
    <property type="match status" value="1"/>
</dbReference>
<feature type="domain" description="Hcy-binding" evidence="7">
    <location>
        <begin position="5"/>
        <end position="321"/>
    </location>
</feature>
<comment type="cofactor">
    <cofactor evidence="5">
        <name>Zn(2+)</name>
        <dbReference type="ChEBI" id="CHEBI:29105"/>
    </cofactor>
    <text evidence="5">Binds 1 zinc ion per subunit.</text>
</comment>
<evidence type="ECO:0000256" key="5">
    <source>
        <dbReference type="PIRSR" id="PIRSR037505-2"/>
    </source>
</evidence>
<feature type="binding site" evidence="5 6">
    <location>
        <position position="306"/>
    </location>
    <ligand>
        <name>Zn(2+)</name>
        <dbReference type="ChEBI" id="CHEBI:29105"/>
    </ligand>
</feature>
<evidence type="ECO:0000313" key="8">
    <source>
        <dbReference type="EMBL" id="KAH7138119.1"/>
    </source>
</evidence>
<organism evidence="8 9">
    <name type="scientific">Dendryphion nanum</name>
    <dbReference type="NCBI Taxonomy" id="256645"/>
    <lineage>
        <taxon>Eukaryota</taxon>
        <taxon>Fungi</taxon>
        <taxon>Dikarya</taxon>
        <taxon>Ascomycota</taxon>
        <taxon>Pezizomycotina</taxon>
        <taxon>Dothideomycetes</taxon>
        <taxon>Pleosporomycetidae</taxon>
        <taxon>Pleosporales</taxon>
        <taxon>Torulaceae</taxon>
        <taxon>Dendryphion</taxon>
    </lineage>
</organism>
<dbReference type="AlphaFoldDB" id="A0A9P9EJA4"/>
<dbReference type="Proteomes" id="UP000700596">
    <property type="component" value="Unassembled WGS sequence"/>
</dbReference>
<evidence type="ECO:0000256" key="2">
    <source>
        <dbReference type="ARBA" id="ARBA00022679"/>
    </source>
</evidence>
<proteinExistence type="predicted"/>
<dbReference type="OrthoDB" id="261426at2759"/>
<accession>A0A9P9EJA4</accession>
<dbReference type="Gene3D" id="3.20.20.330">
    <property type="entry name" value="Homocysteine-binding-like domain"/>
    <property type="match status" value="1"/>
</dbReference>
<dbReference type="Pfam" id="PF02574">
    <property type="entry name" value="S-methyl_trans"/>
    <property type="match status" value="1"/>
</dbReference>
<dbReference type="PANTHER" id="PTHR46015">
    <property type="entry name" value="ZGC:172121"/>
    <property type="match status" value="1"/>
</dbReference>
<dbReference type="PROSITE" id="PS50970">
    <property type="entry name" value="HCY"/>
    <property type="match status" value="1"/>
</dbReference>
<dbReference type="InterPro" id="IPR017226">
    <property type="entry name" value="BHMT-like"/>
</dbReference>
<name>A0A9P9EJA4_9PLEO</name>
<keyword evidence="3 5" id="KW-0479">Metal-binding</keyword>